<accession>A0ABV6MJV2</accession>
<dbReference type="GO" id="GO:0016746">
    <property type="term" value="F:acyltransferase activity"/>
    <property type="evidence" value="ECO:0007669"/>
    <property type="project" value="UniProtKB-KW"/>
</dbReference>
<evidence type="ECO:0000313" key="5">
    <source>
        <dbReference type="Proteomes" id="UP001589810"/>
    </source>
</evidence>
<dbReference type="InterPro" id="IPR016181">
    <property type="entry name" value="Acyl_CoA_acyltransferase"/>
</dbReference>
<dbReference type="Gene3D" id="3.40.630.30">
    <property type="match status" value="1"/>
</dbReference>
<dbReference type="Proteomes" id="UP001589810">
    <property type="component" value="Unassembled WGS sequence"/>
</dbReference>
<dbReference type="InterPro" id="IPR050832">
    <property type="entry name" value="Bact_Acetyltransf"/>
</dbReference>
<evidence type="ECO:0000256" key="2">
    <source>
        <dbReference type="ARBA" id="ARBA00023315"/>
    </source>
</evidence>
<evidence type="ECO:0000259" key="3">
    <source>
        <dbReference type="PROSITE" id="PS51186"/>
    </source>
</evidence>
<comment type="caution">
    <text evidence="4">The sequence shown here is derived from an EMBL/GenBank/DDBJ whole genome shotgun (WGS) entry which is preliminary data.</text>
</comment>
<dbReference type="EMBL" id="JBHLUD010000001">
    <property type="protein sequence ID" value="MFC0540211.1"/>
    <property type="molecule type" value="Genomic_DNA"/>
</dbReference>
<protein>
    <submittedName>
        <fullName evidence="4">GNAT family N-acetyltransferase</fullName>
        <ecNumber evidence="4">2.3.1.-</ecNumber>
    </submittedName>
</protein>
<feature type="domain" description="N-acetyltransferase" evidence="3">
    <location>
        <begin position="160"/>
        <end position="326"/>
    </location>
</feature>
<dbReference type="SUPFAM" id="SSF55729">
    <property type="entry name" value="Acyl-CoA N-acyltransferases (Nat)"/>
    <property type="match status" value="2"/>
</dbReference>
<keyword evidence="2 4" id="KW-0012">Acyltransferase</keyword>
<keyword evidence="5" id="KW-1185">Reference proteome</keyword>
<dbReference type="PROSITE" id="PS51186">
    <property type="entry name" value="GNAT"/>
    <property type="match status" value="2"/>
</dbReference>
<evidence type="ECO:0000313" key="4">
    <source>
        <dbReference type="EMBL" id="MFC0540211.1"/>
    </source>
</evidence>
<dbReference type="Pfam" id="PF00583">
    <property type="entry name" value="Acetyltransf_1"/>
    <property type="match status" value="2"/>
</dbReference>
<dbReference type="CDD" id="cd04301">
    <property type="entry name" value="NAT_SF"/>
    <property type="match status" value="1"/>
</dbReference>
<organism evidence="4 5">
    <name type="scientific">Kutzneria chonburiensis</name>
    <dbReference type="NCBI Taxonomy" id="1483604"/>
    <lineage>
        <taxon>Bacteria</taxon>
        <taxon>Bacillati</taxon>
        <taxon>Actinomycetota</taxon>
        <taxon>Actinomycetes</taxon>
        <taxon>Pseudonocardiales</taxon>
        <taxon>Pseudonocardiaceae</taxon>
        <taxon>Kutzneria</taxon>
    </lineage>
</organism>
<reference evidence="4 5" key="1">
    <citation type="submission" date="2024-09" db="EMBL/GenBank/DDBJ databases">
        <authorList>
            <person name="Sun Q."/>
            <person name="Mori K."/>
        </authorList>
    </citation>
    <scope>NUCLEOTIDE SEQUENCE [LARGE SCALE GENOMIC DNA]</scope>
    <source>
        <strain evidence="4 5">TBRC 1432</strain>
    </source>
</reference>
<gene>
    <name evidence="4" type="ORF">ACFFH7_01895</name>
</gene>
<proteinExistence type="predicted"/>
<evidence type="ECO:0000256" key="1">
    <source>
        <dbReference type="ARBA" id="ARBA00022679"/>
    </source>
</evidence>
<dbReference type="InterPro" id="IPR000182">
    <property type="entry name" value="GNAT_dom"/>
</dbReference>
<name>A0ABV6MJV2_9PSEU</name>
<sequence length="340" mass="37725">MTLDIRPFDEAEIDEYHELRLALYRHDFPELPTPTREATVSTLSRHGDRLLWTARRDQRVVGKVSVLLLDDNEHLAVVDVAVLPELRRQGIGTALLDFVLPHVRDRGCTVVEGGYVKLDGPGGSWTRNRGFREVQSTILQILELGEVDRARWAVDTPEGYELVRWRGHVPDELVASYAEARRAIADAPWGESAEHPPDWTVERVRRIEVERREQGIDLRTVAAVDTHGTVVGLTEAEARPKDPTRLMQGDTVVLKAHRGHGLGVAMKAELLRWFTAEHGALEQAWTRTAAANTYMADVNHRLGFATVGRYGAVAGPIGTIGSEFRPIVGSDGGNPDCYAG</sequence>
<feature type="domain" description="N-acetyltransferase" evidence="3">
    <location>
        <begin position="3"/>
        <end position="158"/>
    </location>
</feature>
<dbReference type="RefSeq" id="WP_273938981.1">
    <property type="nucleotide sequence ID" value="NZ_CP097263.1"/>
</dbReference>
<dbReference type="PANTHER" id="PTHR43877">
    <property type="entry name" value="AMINOALKYLPHOSPHONATE N-ACETYLTRANSFERASE-RELATED-RELATED"/>
    <property type="match status" value="1"/>
</dbReference>
<keyword evidence="1 4" id="KW-0808">Transferase</keyword>
<dbReference type="EC" id="2.3.1.-" evidence="4"/>